<name>A0A9Q3P3A6_9BASI</name>
<dbReference type="AlphaFoldDB" id="A0A9Q3P3A6"/>
<evidence type="ECO:0000259" key="2">
    <source>
        <dbReference type="SMART" id="SM00672"/>
    </source>
</evidence>
<feature type="transmembrane region" description="Helical" evidence="1">
    <location>
        <begin position="15"/>
        <end position="33"/>
    </location>
</feature>
<dbReference type="Proteomes" id="UP000765509">
    <property type="component" value="Unassembled WGS sequence"/>
</dbReference>
<keyword evidence="4" id="KW-1185">Reference proteome</keyword>
<evidence type="ECO:0000313" key="4">
    <source>
        <dbReference type="Proteomes" id="UP000765509"/>
    </source>
</evidence>
<keyword evidence="1" id="KW-1133">Transmembrane helix</keyword>
<feature type="domain" description="Glycosyl transferase CAP10" evidence="2">
    <location>
        <begin position="333"/>
        <end position="601"/>
    </location>
</feature>
<evidence type="ECO:0000313" key="3">
    <source>
        <dbReference type="EMBL" id="MBW0548405.1"/>
    </source>
</evidence>
<dbReference type="SMART" id="SM00672">
    <property type="entry name" value="CAP10"/>
    <property type="match status" value="1"/>
</dbReference>
<keyword evidence="1" id="KW-0472">Membrane</keyword>
<accession>A0A9Q3P3A6</accession>
<dbReference type="InterPro" id="IPR006598">
    <property type="entry name" value="CAP10"/>
</dbReference>
<reference evidence="3" key="1">
    <citation type="submission" date="2021-03" db="EMBL/GenBank/DDBJ databases">
        <title>Draft genome sequence of rust myrtle Austropuccinia psidii MF-1, a brazilian biotype.</title>
        <authorList>
            <person name="Quecine M.C."/>
            <person name="Pachon D.M.R."/>
            <person name="Bonatelli M.L."/>
            <person name="Correr F.H."/>
            <person name="Franceschini L.M."/>
            <person name="Leite T.F."/>
            <person name="Margarido G.R.A."/>
            <person name="Almeida C.A."/>
            <person name="Ferrarezi J.A."/>
            <person name="Labate C.A."/>
        </authorList>
    </citation>
    <scope>NUCLEOTIDE SEQUENCE</scope>
    <source>
        <strain evidence="3">MF-1</strain>
    </source>
</reference>
<dbReference type="Pfam" id="PF05686">
    <property type="entry name" value="Glyco_transf_90"/>
    <property type="match status" value="1"/>
</dbReference>
<dbReference type="InterPro" id="IPR051091">
    <property type="entry name" value="O-Glucosyltr/Glycosyltrsf_90"/>
</dbReference>
<organism evidence="3 4">
    <name type="scientific">Austropuccinia psidii MF-1</name>
    <dbReference type="NCBI Taxonomy" id="1389203"/>
    <lineage>
        <taxon>Eukaryota</taxon>
        <taxon>Fungi</taxon>
        <taxon>Dikarya</taxon>
        <taxon>Basidiomycota</taxon>
        <taxon>Pucciniomycotina</taxon>
        <taxon>Pucciniomycetes</taxon>
        <taxon>Pucciniales</taxon>
        <taxon>Sphaerophragmiaceae</taxon>
        <taxon>Austropuccinia</taxon>
    </lineage>
</organism>
<protein>
    <recommendedName>
        <fullName evidence="2">Glycosyl transferase CAP10 domain-containing protein</fullName>
    </recommendedName>
</protein>
<comment type="caution">
    <text evidence="3">The sequence shown here is derived from an EMBL/GenBank/DDBJ whole genome shotgun (WGS) entry which is preliminary data.</text>
</comment>
<dbReference type="EMBL" id="AVOT02053623">
    <property type="protein sequence ID" value="MBW0548405.1"/>
    <property type="molecule type" value="Genomic_DNA"/>
</dbReference>
<gene>
    <name evidence="3" type="ORF">O181_088120</name>
</gene>
<keyword evidence="1" id="KW-0812">Transmembrane</keyword>
<dbReference type="PANTHER" id="PTHR12203">
    <property type="entry name" value="KDEL LYS-ASP-GLU-LEU CONTAINING - RELATED"/>
    <property type="match status" value="1"/>
</dbReference>
<proteinExistence type="predicted"/>
<evidence type="ECO:0000256" key="1">
    <source>
        <dbReference type="SAM" id="Phobius"/>
    </source>
</evidence>
<dbReference type="OrthoDB" id="541052at2759"/>
<dbReference type="PANTHER" id="PTHR12203:SF118">
    <property type="entry name" value="BETA-1,2-XYLOSYLTRANSFERASE 1"/>
    <property type="match status" value="1"/>
</dbReference>
<sequence>MFRLTLRKINFNNNSLNWFLISLILILIYFFNFKLNDKNFKLSNSILSFKFKSNHHLNLHQDQTFQNHPLINSWISSDGHLYFNDQIYHSLNSNSFNHPILNLLNNASKNWNLKLESQSNNFQSAIQQYLKRNHRPPPKGFDLWWNWANKNNVKLLDEYDSLHRAIQPFFALPPQVFKARHNALINDKTKWSSSIFVISIKNGNLSRSGQRAYTTTRPAEILSLLSDLAPHLPDIDIPIYSEDLPAITVSDSNYQKHVKAAQNSQFLNDLALEDVMSYPGLDGWPNTCPPESELRLQLDGLKRSDQKGFTQSFIYDHPPASNLCNHPELRSQIGFLSSTRFPVHPFFPLFSFNKPHGFSELPLAPPSQFFDNVGVDTDWKDKKSKMFWRGRTTGISFSSHTDWKLSQRTRLVMLTNRSNGKIKVRTTDSQGNLKLFEAQSKNLNEKYFDIGFVDSPVQCAVEDGTCNILNQTYVFKDTVGPSVMNGFKYIIDVDGNGWSGRFHKLMSSKSAILKSTVFPEWYSDRIQPWYHYIPLRVDYQDLYDIAAFLLGDIDGKHDHDEIGKQIGQAGSDWVKEFWRLEDMQAYFYLLILEYSRLLNRNIEDLTLMDYQY</sequence>